<dbReference type="OrthoDB" id="583528at2"/>
<sequence>MQAVYRKLFEVRILHDYFLAPGLVVRYPDGFDIRRVLNIQPDEATSRLMRNQHLLFRSTATGFTVLARSEDISGAGQYATLVDATAAMRLSFRWQLLDPFFENYTNHRLLEPGKQLYYFSNRNASVVAGTGFLYPAMAAFGTTYHGEANYSLGDLVTESGETYEMIDQQAPPINFAANAAKWQKVSTAVINYVNPLARITVQGTRFVHIRPNTTPGEWIRATLHDADNNVVDLGLTPGTGNPQQEYFSSADPADDVNFVLDFSRISNGQYRLEIQEASGLTVKTFYYINPLLQPDVFGVSDFFVSGAAAPFTFLKEDPVTHRWLLDNPNKTFMIRFRNRLTRWKYLKQDQTVFNEPPAPRPLTQFYSGYNIPGPMGTTIILPDPSPHTIVPEVDAVTHLVKNIYSKIYLPK</sequence>
<reference evidence="1" key="1">
    <citation type="submission" date="2020-05" db="EMBL/GenBank/DDBJ databases">
        <title>Chitinophaga laudate sp. nov., isolated from a tropical peat swamp.</title>
        <authorList>
            <person name="Goh C.B.S."/>
            <person name="Lee M.S."/>
            <person name="Parimannan S."/>
            <person name="Pasbakhsh P."/>
            <person name="Yule C.M."/>
            <person name="Rajandas H."/>
            <person name="Loke S."/>
            <person name="Croft L."/>
            <person name="Tan J.B.L."/>
        </authorList>
    </citation>
    <scope>NUCLEOTIDE SEQUENCE</scope>
    <source>
        <strain evidence="1">Mgbs1</strain>
    </source>
</reference>
<dbReference type="AlphaFoldDB" id="A0A433WM39"/>
<proteinExistence type="predicted"/>
<accession>A0A433WM39</accession>
<gene>
    <name evidence="1" type="ORF">ECE50_005885</name>
</gene>
<organism evidence="1 2">
    <name type="scientific">Chitinophaga solisilvae</name>
    <dbReference type="NCBI Taxonomy" id="1233460"/>
    <lineage>
        <taxon>Bacteria</taxon>
        <taxon>Pseudomonadati</taxon>
        <taxon>Bacteroidota</taxon>
        <taxon>Chitinophagia</taxon>
        <taxon>Chitinophagales</taxon>
        <taxon>Chitinophagaceae</taxon>
        <taxon>Chitinophaga</taxon>
    </lineage>
</organism>
<dbReference type="Proteomes" id="UP000281028">
    <property type="component" value="Unassembled WGS sequence"/>
</dbReference>
<keyword evidence="2" id="KW-1185">Reference proteome</keyword>
<dbReference type="EMBL" id="RIAR02000001">
    <property type="protein sequence ID" value="NSL86348.1"/>
    <property type="molecule type" value="Genomic_DNA"/>
</dbReference>
<comment type="caution">
    <text evidence="1">The sequence shown here is derived from an EMBL/GenBank/DDBJ whole genome shotgun (WGS) entry which is preliminary data.</text>
</comment>
<name>A0A433WM39_9BACT</name>
<evidence type="ECO:0000313" key="2">
    <source>
        <dbReference type="Proteomes" id="UP000281028"/>
    </source>
</evidence>
<evidence type="ECO:0000313" key="1">
    <source>
        <dbReference type="EMBL" id="NSL86348.1"/>
    </source>
</evidence>
<protein>
    <submittedName>
        <fullName evidence="1">Uncharacterized protein</fullName>
    </submittedName>
</protein>